<dbReference type="Gene3D" id="1.10.287.950">
    <property type="entry name" value="Methyl-accepting chemotaxis protein"/>
    <property type="match status" value="1"/>
</dbReference>
<dbReference type="GO" id="GO:0005886">
    <property type="term" value="C:plasma membrane"/>
    <property type="evidence" value="ECO:0007669"/>
    <property type="project" value="UniProtKB-SubCell"/>
</dbReference>
<organism evidence="10 11">
    <name type="scientific">Chromobacterium sinusclupearum</name>
    <dbReference type="NCBI Taxonomy" id="2077146"/>
    <lineage>
        <taxon>Bacteria</taxon>
        <taxon>Pseudomonadati</taxon>
        <taxon>Pseudomonadota</taxon>
        <taxon>Betaproteobacteria</taxon>
        <taxon>Neisseriales</taxon>
        <taxon>Chromobacteriaceae</taxon>
        <taxon>Chromobacterium</taxon>
    </lineage>
</organism>
<dbReference type="PROSITE" id="PS50192">
    <property type="entry name" value="T_SNARE"/>
    <property type="match status" value="1"/>
</dbReference>
<gene>
    <name evidence="10" type="ORF">C2134_14195</name>
</gene>
<evidence type="ECO:0000256" key="2">
    <source>
        <dbReference type="ARBA" id="ARBA00022519"/>
    </source>
</evidence>
<dbReference type="PROSITE" id="PS50111">
    <property type="entry name" value="CHEMOTAXIS_TRANSDUC_2"/>
    <property type="match status" value="1"/>
</dbReference>
<dbReference type="EMBL" id="PPTF01000068">
    <property type="protein sequence ID" value="POA97809.1"/>
    <property type="molecule type" value="Genomic_DNA"/>
</dbReference>
<feature type="domain" description="T-SNARE coiled-coil homology" evidence="9">
    <location>
        <begin position="438"/>
        <end position="500"/>
    </location>
</feature>
<keyword evidence="6" id="KW-0472">Membrane</keyword>
<keyword evidence="6" id="KW-0812">Transmembrane</keyword>
<evidence type="ECO:0000256" key="4">
    <source>
        <dbReference type="ARBA" id="ARBA00029447"/>
    </source>
</evidence>
<dbReference type="PRINTS" id="PR00260">
    <property type="entry name" value="CHEMTRNSDUCR"/>
</dbReference>
<dbReference type="AlphaFoldDB" id="A0A2K4MLD5"/>
<dbReference type="SUPFAM" id="SSF55785">
    <property type="entry name" value="PYP-like sensor domain (PAS domain)"/>
    <property type="match status" value="1"/>
</dbReference>
<dbReference type="Gene3D" id="3.30.450.20">
    <property type="entry name" value="PAS domain"/>
    <property type="match status" value="1"/>
</dbReference>
<feature type="domain" description="Methyl-accepting transducer" evidence="7">
    <location>
        <begin position="251"/>
        <end position="487"/>
    </location>
</feature>
<comment type="subcellular location">
    <subcellularLocation>
        <location evidence="1">Cell inner membrane</location>
        <topology evidence="1">Multi-pass membrane protein</topology>
    </subcellularLocation>
</comment>
<dbReference type="NCBIfam" id="TIGR00229">
    <property type="entry name" value="sensory_box"/>
    <property type="match status" value="1"/>
</dbReference>
<dbReference type="Pfam" id="PF08447">
    <property type="entry name" value="PAS_3"/>
    <property type="match status" value="1"/>
</dbReference>
<dbReference type="RefSeq" id="WP_103320818.1">
    <property type="nucleotide sequence ID" value="NZ_PPTF01000068.1"/>
</dbReference>
<dbReference type="GO" id="GO:0006935">
    <property type="term" value="P:chemotaxis"/>
    <property type="evidence" value="ECO:0007669"/>
    <property type="project" value="InterPro"/>
</dbReference>
<dbReference type="PANTHER" id="PTHR32089:SF112">
    <property type="entry name" value="LYSOZYME-LIKE PROTEIN-RELATED"/>
    <property type="match status" value="1"/>
</dbReference>
<dbReference type="InterPro" id="IPR013655">
    <property type="entry name" value="PAS_fold_3"/>
</dbReference>
<dbReference type="Proteomes" id="UP000236416">
    <property type="component" value="Unassembled WGS sequence"/>
</dbReference>
<keyword evidence="2" id="KW-1003">Cell membrane</keyword>
<feature type="domain" description="PAS" evidence="8">
    <location>
        <begin position="24"/>
        <end position="75"/>
    </location>
</feature>
<dbReference type="InterPro" id="IPR004090">
    <property type="entry name" value="Chemotax_Me-accpt_rcpt"/>
</dbReference>
<dbReference type="GO" id="GO:0004888">
    <property type="term" value="F:transmembrane signaling receptor activity"/>
    <property type="evidence" value="ECO:0007669"/>
    <property type="project" value="InterPro"/>
</dbReference>
<comment type="similarity">
    <text evidence="4">Belongs to the methyl-accepting chemotaxis (MCP) protein family.</text>
</comment>
<dbReference type="PROSITE" id="PS50112">
    <property type="entry name" value="PAS"/>
    <property type="match status" value="1"/>
</dbReference>
<dbReference type="SUPFAM" id="SSF58104">
    <property type="entry name" value="Methyl-accepting chemotaxis protein (MCP) signaling domain"/>
    <property type="match status" value="1"/>
</dbReference>
<comment type="caution">
    <text evidence="10">The sequence shown here is derived from an EMBL/GenBank/DDBJ whole genome shotgun (WGS) entry which is preliminary data.</text>
</comment>
<dbReference type="InterPro" id="IPR000014">
    <property type="entry name" value="PAS"/>
</dbReference>
<dbReference type="InterPro" id="IPR000727">
    <property type="entry name" value="T_SNARE_dom"/>
</dbReference>
<evidence type="ECO:0000313" key="10">
    <source>
        <dbReference type="EMBL" id="POA97809.1"/>
    </source>
</evidence>
<evidence type="ECO:0000256" key="1">
    <source>
        <dbReference type="ARBA" id="ARBA00004429"/>
    </source>
</evidence>
<dbReference type="GO" id="GO:0007165">
    <property type="term" value="P:signal transduction"/>
    <property type="evidence" value="ECO:0007669"/>
    <property type="project" value="UniProtKB-KW"/>
</dbReference>
<name>A0A2K4MLD5_9NEIS</name>
<dbReference type="InterPro" id="IPR004089">
    <property type="entry name" value="MCPsignal_dom"/>
</dbReference>
<reference evidence="10 11" key="1">
    <citation type="submission" date="2018-01" db="EMBL/GenBank/DDBJ databases">
        <title>Genomic Sequence of Chromobacterium MWU13-2610 from wild cranberry bogs within the Cape Cod National Seashore.</title>
        <authorList>
            <person name="O'Hara-Hanley K."/>
            <person name="Soby S."/>
            <person name="Harrison A."/>
        </authorList>
    </citation>
    <scope>NUCLEOTIDE SEQUENCE [LARGE SCALE GENOMIC DNA]</scope>
    <source>
        <strain evidence="10 11">MWU13-2610</strain>
    </source>
</reference>
<proteinExistence type="inferred from homology"/>
<dbReference type="SMART" id="SM00283">
    <property type="entry name" value="MA"/>
    <property type="match status" value="1"/>
</dbReference>
<evidence type="ECO:0000256" key="6">
    <source>
        <dbReference type="SAM" id="Phobius"/>
    </source>
</evidence>
<keyword evidence="3 5" id="KW-0807">Transducer</keyword>
<dbReference type="Pfam" id="PF00015">
    <property type="entry name" value="MCPsignal"/>
    <property type="match status" value="1"/>
</dbReference>
<evidence type="ECO:0000259" key="7">
    <source>
        <dbReference type="PROSITE" id="PS50111"/>
    </source>
</evidence>
<accession>A0A2K4MLD5</accession>
<feature type="transmembrane region" description="Helical" evidence="6">
    <location>
        <begin position="150"/>
        <end position="169"/>
    </location>
</feature>
<evidence type="ECO:0000259" key="9">
    <source>
        <dbReference type="PROSITE" id="PS50192"/>
    </source>
</evidence>
<evidence type="ECO:0000313" key="11">
    <source>
        <dbReference type="Proteomes" id="UP000236416"/>
    </source>
</evidence>
<dbReference type="InterPro" id="IPR035965">
    <property type="entry name" value="PAS-like_dom_sf"/>
</dbReference>
<dbReference type="CDD" id="cd11386">
    <property type="entry name" value="MCP_signal"/>
    <property type="match status" value="1"/>
</dbReference>
<evidence type="ECO:0000256" key="5">
    <source>
        <dbReference type="PROSITE-ProRule" id="PRU00284"/>
    </source>
</evidence>
<evidence type="ECO:0000259" key="8">
    <source>
        <dbReference type="PROSITE" id="PS50112"/>
    </source>
</evidence>
<keyword evidence="2" id="KW-0997">Cell inner membrane</keyword>
<evidence type="ECO:0000256" key="3">
    <source>
        <dbReference type="ARBA" id="ARBA00023224"/>
    </source>
</evidence>
<dbReference type="CDD" id="cd00130">
    <property type="entry name" value="PAS"/>
    <property type="match status" value="1"/>
</dbReference>
<sequence>MKKNFPVTGMERRFESGLIVSKTDLKGIVTHVNDAFVEISGFSREELLGSSHNIVRHPDMPPILFEDLWRTLQRQSPWRGLVKNRCKNGDHYWVDALVVPVREEGQLTGYMSVRSPARREAVAQAERLYPQLLQGASLPRRQRHGMEENMMRRLFAAALFLALLSQAALAGNAAAWLAGGLGALTVALWQGFELWRGQRQRQLLQACENIAEGRLDQPLSINGRGESGRLESALACMQVHLKVVIDELQMTARDLEQDAKHLNGTLHGVVERVAAGAGNVDSMCAAIEQLSSSIEQVASHAGDTAKLSQSSSATLSHSAGQMALASELSAATVNTVNRAQDSIQSLTGSIGSINQVAQAIHEIAEQTNLLALNAAIEAARAGETGRGFAVVADEVRKLAERTSISTGEIKQLVARVRQASDASVEAMHKVCNETHAGSTAQQETHARLEDILAAVHRVSAMMQDIAATNSQQSATANQLTGQMQDIVQQLEATHRHIDNAHGTVSDFNRRAQRLSRMAAHFQLDGQDA</sequence>
<keyword evidence="11" id="KW-1185">Reference proteome</keyword>
<dbReference type="PANTHER" id="PTHR32089">
    <property type="entry name" value="METHYL-ACCEPTING CHEMOTAXIS PROTEIN MCPB"/>
    <property type="match status" value="1"/>
</dbReference>
<keyword evidence="6" id="KW-1133">Transmembrane helix</keyword>
<protein>
    <submittedName>
        <fullName evidence="10">Chemotaxis protein</fullName>
    </submittedName>
</protein>